<protein>
    <submittedName>
        <fullName evidence="3">Uncharacterized protein</fullName>
    </submittedName>
</protein>
<evidence type="ECO:0000313" key="3">
    <source>
        <dbReference type="EMBL" id="GBG24431.1"/>
    </source>
</evidence>
<evidence type="ECO:0000256" key="1">
    <source>
        <dbReference type="SAM" id="MobiDB-lite"/>
    </source>
</evidence>
<dbReference type="EMBL" id="BEYU01000005">
    <property type="protein sequence ID" value="GBG24431.1"/>
    <property type="molecule type" value="Genomic_DNA"/>
</dbReference>
<proteinExistence type="predicted"/>
<comment type="caution">
    <text evidence="3">The sequence shown here is derived from an EMBL/GenBank/DDBJ whole genome shotgun (WGS) entry which is preliminary data.</text>
</comment>
<dbReference type="InParanoid" id="A0A2R5G8Q0"/>
<feature type="chain" id="PRO_5015326437" evidence="2">
    <location>
        <begin position="24"/>
        <end position="92"/>
    </location>
</feature>
<dbReference type="Proteomes" id="UP000241890">
    <property type="component" value="Unassembled WGS sequence"/>
</dbReference>
<dbReference type="AlphaFoldDB" id="A0A2R5G8Q0"/>
<feature type="signal peptide" evidence="2">
    <location>
        <begin position="1"/>
        <end position="23"/>
    </location>
</feature>
<feature type="region of interest" description="Disordered" evidence="1">
    <location>
        <begin position="37"/>
        <end position="59"/>
    </location>
</feature>
<accession>A0A2R5G8Q0</accession>
<evidence type="ECO:0000313" key="4">
    <source>
        <dbReference type="Proteomes" id="UP000241890"/>
    </source>
</evidence>
<keyword evidence="4" id="KW-1185">Reference proteome</keyword>
<organism evidence="3 4">
    <name type="scientific">Hondaea fermentalgiana</name>
    <dbReference type="NCBI Taxonomy" id="2315210"/>
    <lineage>
        <taxon>Eukaryota</taxon>
        <taxon>Sar</taxon>
        <taxon>Stramenopiles</taxon>
        <taxon>Bigyra</taxon>
        <taxon>Labyrinthulomycetes</taxon>
        <taxon>Thraustochytrida</taxon>
        <taxon>Thraustochytriidae</taxon>
        <taxon>Hondaea</taxon>
    </lineage>
</organism>
<keyword evidence="2" id="KW-0732">Signal</keyword>
<evidence type="ECO:0000256" key="2">
    <source>
        <dbReference type="SAM" id="SignalP"/>
    </source>
</evidence>
<name>A0A2R5G8Q0_9STRA</name>
<reference evidence="3 4" key="1">
    <citation type="submission" date="2017-12" db="EMBL/GenBank/DDBJ databases">
        <title>Sequencing, de novo assembly and annotation of complete genome of a new Thraustochytrid species, strain FCC1311.</title>
        <authorList>
            <person name="Sedici K."/>
            <person name="Godart F."/>
            <person name="Aiese Cigliano R."/>
            <person name="Sanseverino W."/>
            <person name="Barakat M."/>
            <person name="Ortet P."/>
            <person name="Marechal E."/>
            <person name="Cagnac O."/>
            <person name="Amato A."/>
        </authorList>
    </citation>
    <scope>NUCLEOTIDE SEQUENCE [LARGE SCALE GENOMIC DNA]</scope>
</reference>
<sequence length="92" mass="10310">MCPLRYIVFAVSALVALVVLVWGGPKSVAVEDDKRGKLLTGKDGDSDDLQQTDDKEASAPRPTSIIDFFTGRYLLERYKEYRRSVTSEKVAR</sequence>
<gene>
    <name evidence="3" type="ORF">FCC1311_006492</name>
</gene>